<keyword evidence="3" id="KW-1185">Reference proteome</keyword>
<evidence type="ECO:0000256" key="1">
    <source>
        <dbReference type="SAM" id="Phobius"/>
    </source>
</evidence>
<feature type="transmembrane region" description="Helical" evidence="1">
    <location>
        <begin position="20"/>
        <end position="39"/>
    </location>
</feature>
<protein>
    <submittedName>
        <fullName evidence="2">Uncharacterized protein</fullName>
    </submittedName>
</protein>
<keyword evidence="1" id="KW-0812">Transmembrane</keyword>
<keyword evidence="1" id="KW-0472">Membrane</keyword>
<proteinExistence type="predicted"/>
<keyword evidence="1" id="KW-1133">Transmembrane helix</keyword>
<reference evidence="2 3" key="1">
    <citation type="submission" date="2018-07" db="EMBL/GenBank/DDBJ databases">
        <title>Draft genome sequence of Ancylomarina sp. M1P.</title>
        <authorList>
            <person name="Yadav S."/>
            <person name="Villanueva L."/>
            <person name="Damste J.S.S."/>
        </authorList>
    </citation>
    <scope>NUCLEOTIDE SEQUENCE [LARGE SCALE GENOMIC DNA]</scope>
    <source>
        <strain evidence="2 3">M1P</strain>
    </source>
</reference>
<comment type="caution">
    <text evidence="2">The sequence shown here is derived from an EMBL/GenBank/DDBJ whole genome shotgun (WGS) entry which is preliminary data.</text>
</comment>
<sequence>MKSNLESYFQIRLFLFSSISYWSAISSSFVLFSWVMVIYEALKLKLVALYDENGNNIYDHTNLFFTE</sequence>
<gene>
    <name evidence="2" type="ORF">DWB61_06035</name>
</gene>
<name>A0A425Y404_9BACT</name>
<dbReference type="EMBL" id="QQWG01000004">
    <property type="protein sequence ID" value="RRG22994.1"/>
    <property type="molecule type" value="Genomic_DNA"/>
</dbReference>
<dbReference type="Proteomes" id="UP000285794">
    <property type="component" value="Unassembled WGS sequence"/>
</dbReference>
<organism evidence="2 3">
    <name type="scientific">Ancylomarina euxinus</name>
    <dbReference type="NCBI Taxonomy" id="2283627"/>
    <lineage>
        <taxon>Bacteria</taxon>
        <taxon>Pseudomonadati</taxon>
        <taxon>Bacteroidota</taxon>
        <taxon>Bacteroidia</taxon>
        <taxon>Marinilabiliales</taxon>
        <taxon>Marinifilaceae</taxon>
        <taxon>Ancylomarina</taxon>
    </lineage>
</organism>
<evidence type="ECO:0000313" key="2">
    <source>
        <dbReference type="EMBL" id="RRG22994.1"/>
    </source>
</evidence>
<accession>A0A425Y404</accession>
<dbReference type="AlphaFoldDB" id="A0A425Y404"/>
<evidence type="ECO:0000313" key="3">
    <source>
        <dbReference type="Proteomes" id="UP000285794"/>
    </source>
</evidence>